<proteinExistence type="predicted"/>
<accession>A0A1E4T990</accession>
<dbReference type="EMBL" id="KV453844">
    <property type="protein sequence ID" value="ODV88345.1"/>
    <property type="molecule type" value="Genomic_DNA"/>
</dbReference>
<dbReference type="SMART" id="SM00799">
    <property type="entry name" value="DENN"/>
    <property type="match status" value="1"/>
</dbReference>
<dbReference type="AlphaFoldDB" id="A0A1E4T990"/>
<reference evidence="3" key="1">
    <citation type="submission" date="2016-02" db="EMBL/GenBank/DDBJ databases">
        <title>Comparative genomics of biotechnologically important yeasts.</title>
        <authorList>
            <consortium name="DOE Joint Genome Institute"/>
            <person name="Riley R."/>
            <person name="Haridas S."/>
            <person name="Wolfe K.H."/>
            <person name="Lopes M.R."/>
            <person name="Hittinger C.T."/>
            <person name="Goker M."/>
            <person name="Salamov A."/>
            <person name="Wisecaver J."/>
            <person name="Long T.M."/>
            <person name="Aerts A.L."/>
            <person name="Barry K."/>
            <person name="Choi C."/>
            <person name="Clum A."/>
            <person name="Coughlan A.Y."/>
            <person name="Deshpande S."/>
            <person name="Douglass A.P."/>
            <person name="Hanson S.J."/>
            <person name="Klenk H.-P."/>
            <person name="Labutti K."/>
            <person name="Lapidus A."/>
            <person name="Lindquist E."/>
            <person name="Lipzen A."/>
            <person name="Meier-Kolthoff J.P."/>
            <person name="Ohm R.A."/>
            <person name="Otillar R.P."/>
            <person name="Pangilinan J."/>
            <person name="Peng Y."/>
            <person name="Rokas A."/>
            <person name="Rosa C.A."/>
            <person name="Scheuner C."/>
            <person name="Sibirny A.A."/>
            <person name="Slot J.C."/>
            <person name="Stielow J.B."/>
            <person name="Sun H."/>
            <person name="Kurtzman C.P."/>
            <person name="Blackwell M."/>
            <person name="Jeffries T.W."/>
            <person name="Grigoriev I.V."/>
        </authorList>
    </citation>
    <scope>NUCLEOTIDE SEQUENCE [LARGE SCALE GENOMIC DNA]</scope>
    <source>
        <strain evidence="3">NRRL Y-17796</strain>
    </source>
</reference>
<protein>
    <recommendedName>
        <fullName evidence="1">UDENN domain-containing protein</fullName>
    </recommendedName>
</protein>
<dbReference type="OrthoDB" id="4152161at2759"/>
<dbReference type="InterPro" id="IPR001194">
    <property type="entry name" value="cDENN_dom"/>
</dbReference>
<dbReference type="Proteomes" id="UP000095023">
    <property type="component" value="Unassembled WGS sequence"/>
</dbReference>
<dbReference type="InterPro" id="IPR043153">
    <property type="entry name" value="DENN_C"/>
</dbReference>
<dbReference type="Pfam" id="PF02141">
    <property type="entry name" value="DENN"/>
    <property type="match status" value="1"/>
</dbReference>
<name>A0A1E4T990_9ASCO</name>
<dbReference type="InterPro" id="IPR037516">
    <property type="entry name" value="Tripartite_DENN"/>
</dbReference>
<evidence type="ECO:0000313" key="2">
    <source>
        <dbReference type="EMBL" id="ODV88345.1"/>
    </source>
</evidence>
<keyword evidence="3" id="KW-1185">Reference proteome</keyword>
<organism evidence="2 3">
    <name type="scientific">Tortispora caseinolytica NRRL Y-17796</name>
    <dbReference type="NCBI Taxonomy" id="767744"/>
    <lineage>
        <taxon>Eukaryota</taxon>
        <taxon>Fungi</taxon>
        <taxon>Dikarya</taxon>
        <taxon>Ascomycota</taxon>
        <taxon>Saccharomycotina</taxon>
        <taxon>Trigonopsidomycetes</taxon>
        <taxon>Trigonopsidales</taxon>
        <taxon>Trigonopsidaceae</taxon>
        <taxon>Tortispora</taxon>
    </lineage>
</organism>
<evidence type="ECO:0000259" key="1">
    <source>
        <dbReference type="PROSITE" id="PS50211"/>
    </source>
</evidence>
<evidence type="ECO:0000313" key="3">
    <source>
        <dbReference type="Proteomes" id="UP000095023"/>
    </source>
</evidence>
<dbReference type="PROSITE" id="PS50211">
    <property type="entry name" value="DENN"/>
    <property type="match status" value="1"/>
</dbReference>
<dbReference type="Gene3D" id="3.40.50.11500">
    <property type="match status" value="1"/>
</dbReference>
<gene>
    <name evidence="2" type="ORF">CANCADRAFT_32972</name>
</gene>
<sequence length="739" mass="83552">MSDRSNREFYYDIGIKLDAVPDTPPSLTTDEADRLLSSTTPYLFSAVIIAGASNSLRALTQASYEYTEGCDRSPNARGPAWVPQILESVPPLTAGPLVAKVLTSAARHSIPYGVNFVCQDACPESAWHLFRLQFDEDSRMYYGASVTRWTESNSEFTLQYLNRFDPSSSQRTLWVPYTLTFLSRHQISTFMVDSLLLLTRPRAGFKLPDLASSDMQIVENYKVADGESSLQLTISGVVISSSLQEERALHHSLFWSMYTCLDTIKILGIFEHLICSHGKVVIISNHMSLVSIACEFLRQYTPNWKGFMDYPVHTSLLKKYLSYPGPVVLGVHKRCRSLLKADDPSLLIVDLDHNYTTPLSFFRSSKKNLKRLQTMPLVNALQIISPPDFCCQVRSDCNINIFSEFEYNGDALCLKPIVPPDWWTVDVMESLWKFVRSLKVSKRLWAQENSFIAVRYRRDQRVNLRLSWNEYIYGMRSLSCIIGNQKDRELAYLKRIADNAGQIRHQGYEIKALQDKIFELSQELHNRDIADESLKDTVKDFVAAVSETEMGSESASAIAYSTNPLRIRSGIVQTDIDTLKTKLGNIKHGLRTTFETASAAISSIEAFKSRMDLNSKNATDTLDHIVTSLNELELENDKIDDILQSVGELKHFQDEVRLSSSALIMELEEQYSRLGFMLTAASISSSDASSTKDQGPLEEAETDGEQLIKALEDDTIQDLERLDILSNEDSKERNDFDSF</sequence>
<feature type="domain" description="UDENN" evidence="1">
    <location>
        <begin position="63"/>
        <end position="477"/>
    </location>
</feature>